<accession>A0A516KQT9</accession>
<keyword evidence="3" id="KW-1185">Reference proteome</keyword>
<evidence type="ECO:0000313" key="2">
    <source>
        <dbReference type="EMBL" id="QDP44061.1"/>
    </source>
</evidence>
<sequence length="60" mass="6326">MAEGCTDCGQDPVSDTEGAGVIDEQPTPEGEYDHQPTEGEGVVDEQETPEGDYDADQPQG</sequence>
<feature type="compositionally biased region" description="Acidic residues" evidence="1">
    <location>
        <begin position="41"/>
        <end position="60"/>
    </location>
</feature>
<organism evidence="2 3">
    <name type="scientific">Microbacterium phage McGalleon</name>
    <dbReference type="NCBI Taxonomy" id="2590936"/>
    <lineage>
        <taxon>Viruses</taxon>
        <taxon>Duplodnaviria</taxon>
        <taxon>Heunggongvirae</taxon>
        <taxon>Uroviricota</taxon>
        <taxon>Caudoviricetes</taxon>
        <taxon>Ilzatvirus</taxon>
        <taxon>Ilzatvirus mcgalleon</taxon>
    </lineage>
</organism>
<gene>
    <name evidence="2" type="primary">9</name>
    <name evidence="2" type="ORF">SEA_MCGALLEON_9</name>
</gene>
<name>A0A516KQT9_9CAUD</name>
<dbReference type="EMBL" id="MN062703">
    <property type="protein sequence ID" value="QDP44061.1"/>
    <property type="molecule type" value="Genomic_DNA"/>
</dbReference>
<dbReference type="GeneID" id="56214130"/>
<dbReference type="KEGG" id="vg:56214130"/>
<evidence type="ECO:0000256" key="1">
    <source>
        <dbReference type="SAM" id="MobiDB-lite"/>
    </source>
</evidence>
<evidence type="ECO:0000313" key="3">
    <source>
        <dbReference type="Proteomes" id="UP000320771"/>
    </source>
</evidence>
<dbReference type="RefSeq" id="YP_009908585.1">
    <property type="nucleotide sequence ID" value="NC_049927.1"/>
</dbReference>
<feature type="region of interest" description="Disordered" evidence="1">
    <location>
        <begin position="1"/>
        <end position="60"/>
    </location>
</feature>
<reference evidence="2 3" key="1">
    <citation type="submission" date="2019-06" db="EMBL/GenBank/DDBJ databases">
        <authorList>
            <person name="Kirkpatrick B.L."/>
            <person name="Twichell C.M."/>
            <person name="Davis D.J."/>
            <person name="Hampton E.S."/>
            <person name="Nguyen T."/>
            <person name="Niekamp K.S."/>
            <person name="Riley K.M."/>
            <person name="Lawson J.L."/>
            <person name="Butela K.A."/>
            <person name="Garlena R.A."/>
            <person name="Russell D.A."/>
            <person name="Pope W.H."/>
            <person name="Jacobs-Sera D."/>
            <person name="Hatfull G.F."/>
        </authorList>
    </citation>
    <scope>NUCLEOTIDE SEQUENCE [LARGE SCALE GENOMIC DNA]</scope>
</reference>
<proteinExistence type="predicted"/>
<protein>
    <submittedName>
        <fullName evidence="2">Uncharacterized protein</fullName>
    </submittedName>
</protein>
<dbReference type="Proteomes" id="UP000320771">
    <property type="component" value="Segment"/>
</dbReference>